<name>A0A955RI07_9BACT</name>
<accession>A0A955RI07</accession>
<reference evidence="1" key="1">
    <citation type="submission" date="2020-04" db="EMBL/GenBank/DDBJ databases">
        <authorList>
            <person name="Zhang T."/>
        </authorList>
    </citation>
    <scope>NUCLEOTIDE SEQUENCE</scope>
    <source>
        <strain evidence="1">HKST-UBA10</strain>
    </source>
</reference>
<dbReference type="Proteomes" id="UP000782843">
    <property type="component" value="Unassembled WGS sequence"/>
</dbReference>
<protein>
    <submittedName>
        <fullName evidence="1">Uncharacterized protein</fullName>
    </submittedName>
</protein>
<gene>
    <name evidence="1" type="ORF">KC660_01575</name>
</gene>
<comment type="caution">
    <text evidence="1">The sequence shown here is derived from an EMBL/GenBank/DDBJ whole genome shotgun (WGS) entry which is preliminary data.</text>
</comment>
<evidence type="ECO:0000313" key="2">
    <source>
        <dbReference type="Proteomes" id="UP000782843"/>
    </source>
</evidence>
<dbReference type="EMBL" id="JAGQLG010000056">
    <property type="protein sequence ID" value="MCA9382079.1"/>
    <property type="molecule type" value="Genomic_DNA"/>
</dbReference>
<feature type="non-terminal residue" evidence="1">
    <location>
        <position position="1"/>
    </location>
</feature>
<proteinExistence type="predicted"/>
<reference evidence="1" key="2">
    <citation type="journal article" date="2021" name="Microbiome">
        <title>Successional dynamics and alternative stable states in a saline activated sludge microbial community over 9 years.</title>
        <authorList>
            <person name="Wang Y."/>
            <person name="Ye J."/>
            <person name="Ju F."/>
            <person name="Liu L."/>
            <person name="Boyd J.A."/>
            <person name="Deng Y."/>
            <person name="Parks D.H."/>
            <person name="Jiang X."/>
            <person name="Yin X."/>
            <person name="Woodcroft B.J."/>
            <person name="Tyson G.W."/>
            <person name="Hugenholtz P."/>
            <person name="Polz M.F."/>
            <person name="Zhang T."/>
        </authorList>
    </citation>
    <scope>NUCLEOTIDE SEQUENCE</scope>
    <source>
        <strain evidence="1">HKST-UBA10</strain>
    </source>
</reference>
<dbReference type="AlphaFoldDB" id="A0A955RI07"/>
<dbReference type="InterPro" id="IPR029044">
    <property type="entry name" value="Nucleotide-diphossugar_trans"/>
</dbReference>
<dbReference type="SUPFAM" id="SSF53448">
    <property type="entry name" value="Nucleotide-diphospho-sugar transferases"/>
    <property type="match status" value="1"/>
</dbReference>
<organism evidence="1 2">
    <name type="scientific">Candidatus Dojkabacteria bacterium</name>
    <dbReference type="NCBI Taxonomy" id="2099670"/>
    <lineage>
        <taxon>Bacteria</taxon>
        <taxon>Candidatus Dojkabacteria</taxon>
    </lineage>
</organism>
<evidence type="ECO:0000313" key="1">
    <source>
        <dbReference type="EMBL" id="MCA9382079.1"/>
    </source>
</evidence>
<sequence>KDKKIGGVSGRPVAMNDRKNYFGYLANMNADAAHTMRMNNQKAHVKFFPLSGYAMAIRNLKFHFPEDLFLDDAYLTYDIYNNGYQIGYAENARVEVKYADNWKDFQLQKLRSHMGFEQLWKYEVIKPETKTRSFWQEVRFAWYPISYVRNIKELIWSTSYYPIRLYFWIRTRLRRDVVLKARSIRDVYVRTESTK</sequence>